<proteinExistence type="predicted"/>
<dbReference type="PIRSF" id="PIRSF001359">
    <property type="entry name" value="F_bP_aldolase_II"/>
    <property type="match status" value="1"/>
</dbReference>
<dbReference type="GO" id="GO:0008270">
    <property type="term" value="F:zinc ion binding"/>
    <property type="evidence" value="ECO:0007669"/>
    <property type="project" value="InterPro"/>
</dbReference>
<gene>
    <name evidence="3" type="ORF">Lpp77_15897</name>
</gene>
<dbReference type="InterPro" id="IPR000771">
    <property type="entry name" value="FBA_II"/>
</dbReference>
<dbReference type="GO" id="GO:0016832">
    <property type="term" value="F:aldehyde-lyase activity"/>
    <property type="evidence" value="ECO:0007669"/>
    <property type="project" value="InterPro"/>
</dbReference>
<dbReference type="PANTHER" id="PTHR30304:SF0">
    <property type="entry name" value="D-TAGATOSE-1,6-BISPHOSPHATE ALDOLASE SUBUNIT GATY-RELATED"/>
    <property type="match status" value="1"/>
</dbReference>
<feature type="active site" description="Proton donor" evidence="1">
    <location>
        <position position="82"/>
    </location>
</feature>
<dbReference type="AlphaFoldDB" id="A0A8E0IE22"/>
<dbReference type="Proteomes" id="UP000014249">
    <property type="component" value="Unassembled WGS sequence"/>
</dbReference>
<name>A0A8E0IE22_LACPA</name>
<feature type="binding site" evidence="2">
    <location>
        <position position="134"/>
    </location>
    <ligand>
        <name>Zn(2+)</name>
        <dbReference type="ChEBI" id="CHEBI:29105"/>
        <label>2</label>
    </ligand>
</feature>
<evidence type="ECO:0000313" key="4">
    <source>
        <dbReference type="Proteomes" id="UP000014249"/>
    </source>
</evidence>
<organism evidence="3 4">
    <name type="scientific">Lacticaseibacillus paracasei subsp. paracasei CNCM I-4270</name>
    <dbReference type="NCBI Taxonomy" id="1256202"/>
    <lineage>
        <taxon>Bacteria</taxon>
        <taxon>Bacillati</taxon>
        <taxon>Bacillota</taxon>
        <taxon>Bacilli</taxon>
        <taxon>Lactobacillales</taxon>
        <taxon>Lactobacillaceae</taxon>
        <taxon>Lacticaseibacillus</taxon>
    </lineage>
</organism>
<protein>
    <submittedName>
        <fullName evidence="3">Fructose-bisphosphate aldolase</fullName>
    </submittedName>
</protein>
<keyword evidence="2" id="KW-0479">Metal-binding</keyword>
<comment type="cofactor">
    <cofactor evidence="2">
        <name>Zn(2+)</name>
        <dbReference type="ChEBI" id="CHEBI:29105"/>
    </cofactor>
    <text evidence="2">Binds 2 Zn(2+) ions per subunit. One is catalytic and the other provides a structural contribution.</text>
</comment>
<evidence type="ECO:0000313" key="3">
    <source>
        <dbReference type="EMBL" id="EPC49935.1"/>
    </source>
</evidence>
<feature type="binding site" evidence="2">
    <location>
        <position position="104"/>
    </location>
    <ligand>
        <name>Zn(2+)</name>
        <dbReference type="ChEBI" id="CHEBI:29105"/>
        <label>2</label>
    </ligand>
</feature>
<dbReference type="PANTHER" id="PTHR30304">
    <property type="entry name" value="D-TAGATOSE-1,6-BISPHOSPHATE ALDOLASE"/>
    <property type="match status" value="1"/>
</dbReference>
<dbReference type="Pfam" id="PF01116">
    <property type="entry name" value="F_bP_aldolase"/>
    <property type="match status" value="1"/>
</dbReference>
<dbReference type="SUPFAM" id="SSF51569">
    <property type="entry name" value="Aldolase"/>
    <property type="match status" value="1"/>
</dbReference>
<dbReference type="InterPro" id="IPR013785">
    <property type="entry name" value="Aldolase_TIM"/>
</dbReference>
<comment type="caution">
    <text evidence="3">The sequence shown here is derived from an EMBL/GenBank/DDBJ whole genome shotgun (WGS) entry which is preliminary data.</text>
</comment>
<evidence type="ECO:0000256" key="2">
    <source>
        <dbReference type="PIRSR" id="PIRSR001359-3"/>
    </source>
</evidence>
<evidence type="ECO:0000256" key="1">
    <source>
        <dbReference type="PIRSR" id="PIRSR001359-1"/>
    </source>
</evidence>
<dbReference type="EMBL" id="ANJX01000430">
    <property type="protein sequence ID" value="EPC49935.1"/>
    <property type="molecule type" value="Genomic_DNA"/>
</dbReference>
<reference evidence="3 4" key="1">
    <citation type="journal article" date="2013" name="PLoS ONE">
        <title>Lactobacillus paracasei comparative genomics: towards species pan-genome definition and exploitation of diversity.</title>
        <authorList>
            <person name="Smokvina T."/>
            <person name="Wels M."/>
            <person name="Polka J."/>
            <person name="Chervaux C."/>
            <person name="Brisse S."/>
            <person name="Boekhorst J."/>
            <person name="van Hylckama Vlieg J.E."/>
            <person name="Siezen R.J."/>
        </authorList>
    </citation>
    <scope>NUCLEOTIDE SEQUENCE [LARGE SCALE GENOMIC DNA]</scope>
    <source>
        <strain evidence="3 4">CNCM I-4270</strain>
    </source>
</reference>
<sequence length="290" mass="31494">MYVSMKEMLDRANQEKYAVMAINCFNLESAHATIAAAEELNAPIIIDLLMEHMQKHLPREELLPSIKTMAQKAKVDVAVNLDHGKDKQYVIDSLNEGMLSVMMDASECSFSENIQITKEVVAIAHDKGATVEAEVGNMGAVAGSHFTQTDMYTNPDQAIAFIKQTDVDCLALSFGSSHGVMPEGFIPHFDFDIVKKVKAATGRPLVLHGGSGSGWDNIKNSIEAGINKINVGSDVMKTQSTAIHNEQVKDMTKDFVDVMTVSMNAAKKVIESYIELSGSVGKAATQKIAQ</sequence>
<dbReference type="CDD" id="cd00947">
    <property type="entry name" value="TBP_aldolase_IIB"/>
    <property type="match status" value="1"/>
</dbReference>
<feature type="binding site" evidence="2">
    <location>
        <position position="178"/>
    </location>
    <ligand>
        <name>Zn(2+)</name>
        <dbReference type="ChEBI" id="CHEBI:29105"/>
        <label>1</label>
        <note>catalytic</note>
    </ligand>
</feature>
<feature type="binding site" evidence="2">
    <location>
        <position position="83"/>
    </location>
    <ligand>
        <name>Zn(2+)</name>
        <dbReference type="ChEBI" id="CHEBI:29105"/>
        <label>1</label>
        <note>catalytic</note>
    </ligand>
</feature>
<feature type="binding site" evidence="2">
    <location>
        <position position="208"/>
    </location>
    <ligand>
        <name>Zn(2+)</name>
        <dbReference type="ChEBI" id="CHEBI:29105"/>
        <label>1</label>
        <note>catalytic</note>
    </ligand>
</feature>
<dbReference type="GO" id="GO:0005975">
    <property type="term" value="P:carbohydrate metabolic process"/>
    <property type="evidence" value="ECO:0007669"/>
    <property type="project" value="InterPro"/>
</dbReference>
<dbReference type="Gene3D" id="3.20.20.70">
    <property type="entry name" value="Aldolase class I"/>
    <property type="match status" value="1"/>
</dbReference>
<accession>A0A8E0IE22</accession>
<keyword evidence="2" id="KW-0862">Zinc</keyword>
<dbReference type="InterPro" id="IPR050246">
    <property type="entry name" value="Class_II_FBP_aldolase"/>
</dbReference>